<dbReference type="PATRIC" id="fig|652.5.peg.2023"/>
<dbReference type="InterPro" id="IPR027417">
    <property type="entry name" value="P-loop_NTPase"/>
</dbReference>
<protein>
    <submittedName>
        <fullName evidence="2">DNA transposition protein</fullName>
    </submittedName>
</protein>
<evidence type="ECO:0000313" key="3">
    <source>
        <dbReference type="Proteomes" id="UP000058114"/>
    </source>
</evidence>
<reference evidence="3" key="1">
    <citation type="submission" date="2015-10" db="EMBL/GenBank/DDBJ databases">
        <title>Complete Genome Sequence of Aeromonas schubertii strain WL1483.</title>
        <authorList>
            <person name="Liu L."/>
        </authorList>
    </citation>
    <scope>NUCLEOTIDE SEQUENCE [LARGE SCALE GENOMIC DNA]</scope>
    <source>
        <strain evidence="3">WL1483</strain>
    </source>
</reference>
<evidence type="ECO:0000259" key="1">
    <source>
        <dbReference type="Pfam" id="PF13401"/>
    </source>
</evidence>
<dbReference type="GO" id="GO:0016887">
    <property type="term" value="F:ATP hydrolysis activity"/>
    <property type="evidence" value="ECO:0007669"/>
    <property type="project" value="InterPro"/>
</dbReference>
<dbReference type="Pfam" id="PF13401">
    <property type="entry name" value="AAA_22"/>
    <property type="match status" value="1"/>
</dbReference>
<proteinExistence type="predicted"/>
<dbReference type="AlphaFoldDB" id="A0A0S2SIG8"/>
<dbReference type="EMBL" id="CP013067">
    <property type="protein sequence ID" value="ALP41486.1"/>
    <property type="molecule type" value="Genomic_DNA"/>
</dbReference>
<sequence length="240" mass="27238">MKHKIVEVKNMIKTEQLLDNLLNRSSIVPGIGLIHGPSGFGKTTAVEWLFNQDEVNGIYVRCYKADTVTSLLEQIAKEIGIPQRHNLRAQVDSIIESVRAEELAIFVDEADYVVGNARIMETLRDIYDATEQPLILVGMEEIARRISQRKQLFNRISQWIEFKPADLDDVSLIASEMLEVDVEIDDALLDLIRKRSNGVVRTIVSALDKIEKMAMASDARIIRLEDVDASELLHDVRRSR</sequence>
<dbReference type="PANTHER" id="PTHR35894">
    <property type="entry name" value="GENERAL SECRETION PATHWAY PROTEIN A-RELATED"/>
    <property type="match status" value="1"/>
</dbReference>
<dbReference type="SUPFAM" id="SSF52540">
    <property type="entry name" value="P-loop containing nucleoside triphosphate hydrolases"/>
    <property type="match status" value="1"/>
</dbReference>
<organism evidence="2 3">
    <name type="scientific">Aeromonas schubertii</name>
    <dbReference type="NCBI Taxonomy" id="652"/>
    <lineage>
        <taxon>Bacteria</taxon>
        <taxon>Pseudomonadati</taxon>
        <taxon>Pseudomonadota</taxon>
        <taxon>Gammaproteobacteria</taxon>
        <taxon>Aeromonadales</taxon>
        <taxon>Aeromonadaceae</taxon>
        <taxon>Aeromonas</taxon>
    </lineage>
</organism>
<accession>A0A0S2SIG8</accession>
<dbReference type="Proteomes" id="UP000058114">
    <property type="component" value="Chromosome"/>
</dbReference>
<gene>
    <name evidence="2" type="ORF">WL1483_2067</name>
</gene>
<dbReference type="KEGG" id="asr:WL1483_2067"/>
<dbReference type="InterPro" id="IPR049945">
    <property type="entry name" value="AAA_22"/>
</dbReference>
<reference evidence="2 3" key="2">
    <citation type="journal article" date="2016" name="Genome Announc.">
        <title>Complete Genome Sequence of the Highly Virulent Aeromonas schubertii Strain WL1483, Isolated from Diseased Snakehead Fish (Channa argus) in China.</title>
        <authorList>
            <person name="Liu L."/>
            <person name="Li N."/>
            <person name="Zhang D."/>
            <person name="Fu X."/>
            <person name="Shi C."/>
            <person name="Lin Q."/>
            <person name="Hao G."/>
        </authorList>
    </citation>
    <scope>NUCLEOTIDE SEQUENCE [LARGE SCALE GENOMIC DNA]</scope>
    <source>
        <strain evidence="2 3">WL1483</strain>
    </source>
</reference>
<evidence type="ECO:0000313" key="2">
    <source>
        <dbReference type="EMBL" id="ALP41486.1"/>
    </source>
</evidence>
<dbReference type="Gene3D" id="3.40.50.300">
    <property type="entry name" value="P-loop containing nucleotide triphosphate hydrolases"/>
    <property type="match status" value="1"/>
</dbReference>
<dbReference type="GeneID" id="47845031"/>
<name>A0A0S2SIG8_9GAMM</name>
<dbReference type="RefSeq" id="WP_029300291.1">
    <property type="nucleotide sequence ID" value="NZ_CP013067.1"/>
</dbReference>
<dbReference type="InterPro" id="IPR052026">
    <property type="entry name" value="ExeA_AAA_ATPase_DNA-bind"/>
</dbReference>
<dbReference type="PANTHER" id="PTHR35894:SF5">
    <property type="entry name" value="MU-LIKE PROPHAGE FLUMU DNA TRANSPOSITION PROTEIN B"/>
    <property type="match status" value="1"/>
</dbReference>
<feature type="domain" description="ORC1/DEAH AAA+ ATPase" evidence="1">
    <location>
        <begin position="30"/>
        <end position="145"/>
    </location>
</feature>